<feature type="active site" description="Schiff-base intermediate with substrate" evidence="6">
    <location>
        <position position="171"/>
    </location>
</feature>
<proteinExistence type="inferred from homology"/>
<name>A0A5B8UED6_9BACT</name>
<comment type="subcellular location">
    <subcellularLocation>
        <location evidence="1">Cytoplasm</location>
    </subcellularLocation>
</comment>
<dbReference type="GO" id="GO:0016829">
    <property type="term" value="F:lyase activity"/>
    <property type="evidence" value="ECO:0007669"/>
    <property type="project" value="UniProtKB-KW"/>
</dbReference>
<dbReference type="InterPro" id="IPR002220">
    <property type="entry name" value="DapA-like"/>
</dbReference>
<sequence length="313" mass="34297">MQIPKLEGLIAAPFTPMKADGSLNLSLIPNYYEMLVDNGVAGAFICGSTGEGVSMTTAEKKAVAEAWASCTKSNPDFKVMTLLGGTSLADCKDLAKHARDIGLYAVSFTAPFYFKPASVKQLADCCKVIADVVPEMPFYYYHIPVLTGVDYAMYDLLQAVDETVPNFAGVKYTHEDFMDFLSCLHFKEGKYDMLWGRDENMLSALVLGSKGAVGSTFNYAAPLYYDLIDAFNNGDLKKAQAMQQLSIDMIRLLGKYGGIATGKAYMKVLGLDCGEFRLPVKNMNEEQFGLFRKDVEGLNFSSFSSRLLSKAVA</sequence>
<feature type="active site" description="Proton donor/acceptor" evidence="6">
    <location>
        <position position="141"/>
    </location>
</feature>
<keyword evidence="3 5" id="KW-0456">Lyase</keyword>
<dbReference type="KEGG" id="fgg:FSB75_00720"/>
<dbReference type="Pfam" id="PF00701">
    <property type="entry name" value="DHDPS"/>
    <property type="match status" value="1"/>
</dbReference>
<evidence type="ECO:0000313" key="8">
    <source>
        <dbReference type="EMBL" id="QEC54479.1"/>
    </source>
</evidence>
<evidence type="ECO:0000256" key="6">
    <source>
        <dbReference type="PIRSR" id="PIRSR001365-1"/>
    </source>
</evidence>
<dbReference type="GO" id="GO:0005737">
    <property type="term" value="C:cytoplasm"/>
    <property type="evidence" value="ECO:0007669"/>
    <property type="project" value="UniProtKB-SubCell"/>
</dbReference>
<dbReference type="InterPro" id="IPR013785">
    <property type="entry name" value="Aldolase_TIM"/>
</dbReference>
<gene>
    <name evidence="8" type="ORF">FSB75_00720</name>
</gene>
<reference evidence="8 9" key="1">
    <citation type="journal article" date="2015" name="Int. J. Syst. Evol. Microbiol.">
        <title>Flavisolibacter ginsenosidimutans sp. nov., with ginsenoside-converting activity isolated from soil used for cultivating ginseng.</title>
        <authorList>
            <person name="Zhao Y."/>
            <person name="Liu Q."/>
            <person name="Kang M.S."/>
            <person name="Jin F."/>
            <person name="Yu H."/>
            <person name="Im W.T."/>
        </authorList>
    </citation>
    <scope>NUCLEOTIDE SEQUENCE [LARGE SCALE GENOMIC DNA]</scope>
    <source>
        <strain evidence="8 9">Gsoil 636</strain>
    </source>
</reference>
<dbReference type="RefSeq" id="WP_146781446.1">
    <property type="nucleotide sequence ID" value="NZ_BAABIO010000006.1"/>
</dbReference>
<evidence type="ECO:0000256" key="3">
    <source>
        <dbReference type="ARBA" id="ARBA00023239"/>
    </source>
</evidence>
<protein>
    <submittedName>
        <fullName evidence="8">Dihydrodipicolinate synthetase</fullName>
    </submittedName>
</protein>
<keyword evidence="9" id="KW-1185">Reference proteome</keyword>
<dbReference type="SMART" id="SM01130">
    <property type="entry name" value="DHDPS"/>
    <property type="match status" value="1"/>
</dbReference>
<feature type="binding site" evidence="7">
    <location>
        <position position="49"/>
    </location>
    <ligand>
        <name>pyruvate</name>
        <dbReference type="ChEBI" id="CHEBI:15361"/>
    </ligand>
</feature>
<keyword evidence="2" id="KW-0963">Cytoplasm</keyword>
<dbReference type="PIRSF" id="PIRSF001365">
    <property type="entry name" value="DHDPS"/>
    <property type="match status" value="1"/>
</dbReference>
<dbReference type="EMBL" id="CP042433">
    <property type="protein sequence ID" value="QEC54479.1"/>
    <property type="molecule type" value="Genomic_DNA"/>
</dbReference>
<comment type="similarity">
    <text evidence="5">Belongs to the DapA family.</text>
</comment>
<accession>A0A5B8UED6</accession>
<dbReference type="PANTHER" id="PTHR12128:SF21">
    <property type="entry name" value="N-ACETYLNEURAMINATE LYASE"/>
    <property type="match status" value="1"/>
</dbReference>
<dbReference type="Gene3D" id="3.20.20.70">
    <property type="entry name" value="Aldolase class I"/>
    <property type="match status" value="1"/>
</dbReference>
<keyword evidence="4" id="KW-0119">Carbohydrate metabolism</keyword>
<evidence type="ECO:0000256" key="5">
    <source>
        <dbReference type="PIRNR" id="PIRNR001365"/>
    </source>
</evidence>
<dbReference type="SUPFAM" id="SSF51569">
    <property type="entry name" value="Aldolase"/>
    <property type="match status" value="1"/>
</dbReference>
<dbReference type="AlphaFoldDB" id="A0A5B8UED6"/>
<evidence type="ECO:0000256" key="7">
    <source>
        <dbReference type="PIRSR" id="PIRSR001365-2"/>
    </source>
</evidence>
<evidence type="ECO:0000256" key="1">
    <source>
        <dbReference type="ARBA" id="ARBA00004496"/>
    </source>
</evidence>
<dbReference type="Proteomes" id="UP000321204">
    <property type="component" value="Chromosome"/>
</dbReference>
<feature type="binding site" evidence="7">
    <location>
        <position position="213"/>
    </location>
    <ligand>
        <name>pyruvate</name>
        <dbReference type="ChEBI" id="CHEBI:15361"/>
    </ligand>
</feature>
<evidence type="ECO:0000256" key="2">
    <source>
        <dbReference type="ARBA" id="ARBA00022490"/>
    </source>
</evidence>
<dbReference type="OrthoDB" id="9778880at2"/>
<evidence type="ECO:0000313" key="9">
    <source>
        <dbReference type="Proteomes" id="UP000321204"/>
    </source>
</evidence>
<dbReference type="PRINTS" id="PR00146">
    <property type="entry name" value="DHPICSNTHASE"/>
</dbReference>
<evidence type="ECO:0000256" key="4">
    <source>
        <dbReference type="ARBA" id="ARBA00023277"/>
    </source>
</evidence>
<dbReference type="PANTHER" id="PTHR12128">
    <property type="entry name" value="DIHYDRODIPICOLINATE SYNTHASE"/>
    <property type="match status" value="1"/>
</dbReference>
<organism evidence="8 9">
    <name type="scientific">Flavisolibacter ginsenosidimutans</name>
    <dbReference type="NCBI Taxonomy" id="661481"/>
    <lineage>
        <taxon>Bacteria</taxon>
        <taxon>Pseudomonadati</taxon>
        <taxon>Bacteroidota</taxon>
        <taxon>Chitinophagia</taxon>
        <taxon>Chitinophagales</taxon>
        <taxon>Chitinophagaceae</taxon>
        <taxon>Flavisolibacter</taxon>
    </lineage>
</organism>